<dbReference type="STRING" id="758825.SAMN02982985_04751"/>
<dbReference type="InterPro" id="IPR057084">
    <property type="entry name" value="Int_N"/>
</dbReference>
<evidence type="ECO:0000256" key="1">
    <source>
        <dbReference type="ARBA" id="ARBA00022908"/>
    </source>
</evidence>
<dbReference type="SUPFAM" id="SSF56349">
    <property type="entry name" value="DNA breaking-rejoining enzymes"/>
    <property type="match status" value="1"/>
</dbReference>
<evidence type="ECO:0000313" key="8">
    <source>
        <dbReference type="Proteomes" id="UP000199470"/>
    </source>
</evidence>
<dbReference type="InterPro" id="IPR010998">
    <property type="entry name" value="Integrase_recombinase_N"/>
</dbReference>
<protein>
    <submittedName>
        <fullName evidence="7">Integrase</fullName>
    </submittedName>
</protein>
<gene>
    <name evidence="7" type="ORF">SAMN02982985_04751</name>
</gene>
<dbReference type="PROSITE" id="PS51898">
    <property type="entry name" value="TYR_RECOMBINASE"/>
    <property type="match status" value="1"/>
</dbReference>
<dbReference type="Pfam" id="PF24624">
    <property type="entry name" value="Int_N"/>
    <property type="match status" value="1"/>
</dbReference>
<dbReference type="Proteomes" id="UP000199470">
    <property type="component" value="Unassembled WGS sequence"/>
</dbReference>
<organism evidence="7 8">
    <name type="scientific">Rugamonas rubra</name>
    <dbReference type="NCBI Taxonomy" id="758825"/>
    <lineage>
        <taxon>Bacteria</taxon>
        <taxon>Pseudomonadati</taxon>
        <taxon>Pseudomonadota</taxon>
        <taxon>Betaproteobacteria</taxon>
        <taxon>Burkholderiales</taxon>
        <taxon>Oxalobacteraceae</taxon>
        <taxon>Telluria group</taxon>
        <taxon>Rugamonas</taxon>
    </lineage>
</organism>
<dbReference type="InterPro" id="IPR013762">
    <property type="entry name" value="Integrase-like_cat_sf"/>
</dbReference>
<keyword evidence="2 4" id="KW-0238">DNA-binding</keyword>
<reference evidence="7 8" key="1">
    <citation type="submission" date="2016-10" db="EMBL/GenBank/DDBJ databases">
        <authorList>
            <person name="de Groot N.N."/>
        </authorList>
    </citation>
    <scope>NUCLEOTIDE SEQUENCE [LARGE SCALE GENOMIC DNA]</scope>
    <source>
        <strain evidence="7 8">ATCC 43154</strain>
    </source>
</reference>
<dbReference type="InterPro" id="IPR044068">
    <property type="entry name" value="CB"/>
</dbReference>
<feature type="domain" description="Tyr recombinase" evidence="5">
    <location>
        <begin position="87"/>
        <end position="260"/>
    </location>
</feature>
<sequence>MCEHAITNLELKIKDTKLGAMYLDEITPAVLGAYRDSRMTGLEKVTGATVNREFNLLSHVFNTARREWKWIATSPTTDVRRPKAAAARDRIPTEDEIGRIETALGFDGDPISTKSQAVAVAHRFAIETAMRAGEICALKKDWIVGCVAHLPADITKNGMKRDVPLSKRAIELLGLLPTPEKPAAPLFGISTASLDALFRKARERACVEGLTFHDSRHAAITRLAKKLSVLDLARMVGHKDLRMLQVYYNESAADMAPRLD</sequence>
<keyword evidence="1" id="KW-0229">DNA integration</keyword>
<dbReference type="GO" id="GO:0015074">
    <property type="term" value="P:DNA integration"/>
    <property type="evidence" value="ECO:0007669"/>
    <property type="project" value="UniProtKB-KW"/>
</dbReference>
<evidence type="ECO:0000256" key="4">
    <source>
        <dbReference type="PROSITE-ProRule" id="PRU01248"/>
    </source>
</evidence>
<keyword evidence="3" id="KW-0233">DNA recombination</keyword>
<dbReference type="PANTHER" id="PTHR30349">
    <property type="entry name" value="PHAGE INTEGRASE-RELATED"/>
    <property type="match status" value="1"/>
</dbReference>
<feature type="domain" description="Core-binding (CB)" evidence="6">
    <location>
        <begin position="1"/>
        <end position="65"/>
    </location>
</feature>
<dbReference type="PANTHER" id="PTHR30349:SF94">
    <property type="entry name" value="INTEGRASE_RECOMBINASE HI_1414-RELATED"/>
    <property type="match status" value="1"/>
</dbReference>
<dbReference type="AlphaFoldDB" id="A0A1I4SFQ3"/>
<proteinExistence type="predicted"/>
<dbReference type="Gene3D" id="1.10.443.10">
    <property type="entry name" value="Intergrase catalytic core"/>
    <property type="match status" value="1"/>
</dbReference>
<dbReference type="EMBL" id="FOTW01000026">
    <property type="protein sequence ID" value="SFM63309.1"/>
    <property type="molecule type" value="Genomic_DNA"/>
</dbReference>
<dbReference type="Pfam" id="PF00589">
    <property type="entry name" value="Phage_integrase"/>
    <property type="match status" value="1"/>
</dbReference>
<accession>A0A1I4SFQ3</accession>
<evidence type="ECO:0000256" key="3">
    <source>
        <dbReference type="ARBA" id="ARBA00023172"/>
    </source>
</evidence>
<evidence type="ECO:0000256" key="2">
    <source>
        <dbReference type="ARBA" id="ARBA00023125"/>
    </source>
</evidence>
<dbReference type="Gene3D" id="1.10.150.130">
    <property type="match status" value="1"/>
</dbReference>
<dbReference type="InterPro" id="IPR002104">
    <property type="entry name" value="Integrase_catalytic"/>
</dbReference>
<dbReference type="GO" id="GO:0003677">
    <property type="term" value="F:DNA binding"/>
    <property type="evidence" value="ECO:0007669"/>
    <property type="project" value="UniProtKB-UniRule"/>
</dbReference>
<dbReference type="CDD" id="cd00796">
    <property type="entry name" value="INT_Rci_Hp1_C"/>
    <property type="match status" value="1"/>
</dbReference>
<keyword evidence="8" id="KW-1185">Reference proteome</keyword>
<name>A0A1I4SFQ3_9BURK</name>
<dbReference type="GO" id="GO:0006310">
    <property type="term" value="P:DNA recombination"/>
    <property type="evidence" value="ECO:0007669"/>
    <property type="project" value="UniProtKB-KW"/>
</dbReference>
<dbReference type="InterPro" id="IPR050090">
    <property type="entry name" value="Tyrosine_recombinase_XerCD"/>
</dbReference>
<dbReference type="InterPro" id="IPR011010">
    <property type="entry name" value="DNA_brk_join_enz"/>
</dbReference>
<evidence type="ECO:0000259" key="6">
    <source>
        <dbReference type="PROSITE" id="PS51900"/>
    </source>
</evidence>
<evidence type="ECO:0000313" key="7">
    <source>
        <dbReference type="EMBL" id="SFM63309.1"/>
    </source>
</evidence>
<evidence type="ECO:0000259" key="5">
    <source>
        <dbReference type="PROSITE" id="PS51898"/>
    </source>
</evidence>
<dbReference type="PROSITE" id="PS51900">
    <property type="entry name" value="CB"/>
    <property type="match status" value="1"/>
</dbReference>